<dbReference type="AlphaFoldDB" id="A0A3T1CZP8"/>
<accession>A0A3T1CZP8</accession>
<evidence type="ECO:0000313" key="3">
    <source>
        <dbReference type="Proteomes" id="UP000289856"/>
    </source>
</evidence>
<evidence type="ECO:0000313" key="2">
    <source>
        <dbReference type="EMBL" id="BBI31235.1"/>
    </source>
</evidence>
<proteinExistence type="predicted"/>
<keyword evidence="3" id="KW-1185">Reference proteome</keyword>
<dbReference type="Proteomes" id="UP000289856">
    <property type="component" value="Chromosome"/>
</dbReference>
<dbReference type="PROSITE" id="PS51272">
    <property type="entry name" value="SLH"/>
    <property type="match status" value="1"/>
</dbReference>
<dbReference type="Pfam" id="PF00395">
    <property type="entry name" value="SLH"/>
    <property type="match status" value="1"/>
</dbReference>
<evidence type="ECO:0000259" key="1">
    <source>
        <dbReference type="PROSITE" id="PS51272"/>
    </source>
</evidence>
<feature type="domain" description="SLH" evidence="1">
    <location>
        <begin position="14"/>
        <end position="73"/>
    </location>
</feature>
<dbReference type="InterPro" id="IPR001119">
    <property type="entry name" value="SLH_dom"/>
</dbReference>
<name>A0A3T1CZP8_9BACL</name>
<organism evidence="2 3">
    <name type="scientific">Cohnella abietis</name>
    <dbReference type="NCBI Taxonomy" id="2507935"/>
    <lineage>
        <taxon>Bacteria</taxon>
        <taxon>Bacillati</taxon>
        <taxon>Bacillota</taxon>
        <taxon>Bacilli</taxon>
        <taxon>Bacillales</taxon>
        <taxon>Paenibacillaceae</taxon>
        <taxon>Cohnella</taxon>
    </lineage>
</organism>
<dbReference type="EMBL" id="AP019400">
    <property type="protein sequence ID" value="BBI31235.1"/>
    <property type="molecule type" value="Genomic_DNA"/>
</dbReference>
<protein>
    <recommendedName>
        <fullName evidence="1">SLH domain-containing protein</fullName>
    </recommendedName>
</protein>
<reference evidence="2 3" key="1">
    <citation type="submission" date="2019-01" db="EMBL/GenBank/DDBJ databases">
        <title>Complete genome sequence of Cohnella hallensis HS21 isolated from Korean fir (Abies koreana) rhizospheric soil.</title>
        <authorList>
            <person name="Jiang L."/>
            <person name="Kang S.W."/>
            <person name="Kim S."/>
            <person name="Jung J."/>
            <person name="Kim C.Y."/>
            <person name="Kim D.H."/>
            <person name="Kim S.W."/>
            <person name="Lee J."/>
        </authorList>
    </citation>
    <scope>NUCLEOTIDE SEQUENCE [LARGE SCALE GENOMIC DNA]</scope>
    <source>
        <strain evidence="2 3">HS21</strain>
    </source>
</reference>
<sequence>MKGKLSVQSMEETLLPYADAAEVSTWSKNSIADSVHAGIISGRSSTELATKAYITRAEVVVMIKRLLEKSDLI</sequence>
<gene>
    <name evidence="2" type="ORF">KCTCHS21_06340</name>
</gene>
<dbReference type="KEGG" id="cohn:KCTCHS21_06340"/>